<dbReference type="EMBL" id="AZMM01006731">
    <property type="protein sequence ID" value="ETJ39407.1"/>
    <property type="molecule type" value="Genomic_DNA"/>
</dbReference>
<evidence type="ECO:0000313" key="1">
    <source>
        <dbReference type="EMBL" id="ETJ39407.1"/>
    </source>
</evidence>
<name>W1YA81_9ZZZZ</name>
<comment type="caution">
    <text evidence="1">The sequence shown here is derived from an EMBL/GenBank/DDBJ whole genome shotgun (WGS) entry which is preliminary data.</text>
</comment>
<accession>W1YA81</accession>
<reference evidence="1" key="1">
    <citation type="submission" date="2013-12" db="EMBL/GenBank/DDBJ databases">
        <title>A Varibaculum cambriense genome reconstructed from a premature infant gut community with otherwise low bacterial novelty that shifts toward anaerobic metabolism during the third week of life.</title>
        <authorList>
            <person name="Brown C.T."/>
            <person name="Sharon I."/>
            <person name="Thomas B.C."/>
            <person name="Castelle C.J."/>
            <person name="Morowitz M.J."/>
            <person name="Banfield J.F."/>
        </authorList>
    </citation>
    <scope>NUCLEOTIDE SEQUENCE</scope>
</reference>
<dbReference type="AlphaFoldDB" id="W1YA81"/>
<gene>
    <name evidence="1" type="ORF">Q604_UNBC06731G0001</name>
</gene>
<protein>
    <submittedName>
        <fullName evidence="1">Uncharacterized protein</fullName>
    </submittedName>
</protein>
<proteinExistence type="predicted"/>
<feature type="non-terminal residue" evidence="1">
    <location>
        <position position="46"/>
    </location>
</feature>
<organism evidence="1">
    <name type="scientific">human gut metagenome</name>
    <dbReference type="NCBI Taxonomy" id="408170"/>
    <lineage>
        <taxon>unclassified sequences</taxon>
        <taxon>metagenomes</taxon>
        <taxon>organismal metagenomes</taxon>
    </lineage>
</organism>
<sequence length="46" mass="4791">MKGSNKILLSAVMMTLLSSTMAMPVTWAAAGINSDGRIFATTADSK</sequence>